<dbReference type="GeneID" id="73336943"/>
<evidence type="ECO:0000313" key="2">
    <source>
        <dbReference type="Proteomes" id="UP000830671"/>
    </source>
</evidence>
<reference evidence="1" key="1">
    <citation type="journal article" date="2021" name="Mol. Plant Microbe Interact.">
        <title>Complete Genome Sequence of the Plant-Pathogenic Fungus Colletotrichum lupini.</title>
        <authorList>
            <person name="Baroncelli R."/>
            <person name="Pensec F."/>
            <person name="Da Lio D."/>
            <person name="Boufleur T."/>
            <person name="Vicente I."/>
            <person name="Sarrocco S."/>
            <person name="Picot A."/>
            <person name="Baraldi E."/>
            <person name="Sukno S."/>
            <person name="Thon M."/>
            <person name="Le Floch G."/>
        </authorList>
    </citation>
    <scope>NUCLEOTIDE SEQUENCE</scope>
    <source>
        <strain evidence="1">IMI 504893</strain>
    </source>
</reference>
<organism evidence="1 2">
    <name type="scientific">Colletotrichum lupini</name>
    <dbReference type="NCBI Taxonomy" id="145971"/>
    <lineage>
        <taxon>Eukaryota</taxon>
        <taxon>Fungi</taxon>
        <taxon>Dikarya</taxon>
        <taxon>Ascomycota</taxon>
        <taxon>Pezizomycotina</taxon>
        <taxon>Sordariomycetes</taxon>
        <taxon>Hypocreomycetidae</taxon>
        <taxon>Glomerellales</taxon>
        <taxon>Glomerellaceae</taxon>
        <taxon>Colletotrichum</taxon>
        <taxon>Colletotrichum acutatum species complex</taxon>
    </lineage>
</organism>
<keyword evidence="2" id="KW-1185">Reference proteome</keyword>
<protein>
    <submittedName>
        <fullName evidence="1">Uncharacterized protein</fullName>
    </submittedName>
</protein>
<dbReference type="Proteomes" id="UP000830671">
    <property type="component" value="Chromosome 2"/>
</dbReference>
<dbReference type="KEGG" id="clup:CLUP02_02905"/>
<dbReference type="EMBL" id="CP019474">
    <property type="protein sequence ID" value="UQC77437.1"/>
    <property type="molecule type" value="Genomic_DNA"/>
</dbReference>
<evidence type="ECO:0000313" key="1">
    <source>
        <dbReference type="EMBL" id="UQC77437.1"/>
    </source>
</evidence>
<sequence>MRLDANELDCNDHTLEVVSCVEGRQLVEKGHILDALWDGRAMVPATPSITAARVIKAPTITENILLGKRILRNCSAFLRFPVSRQFELAITFTMADAPPSTIVGCLLEVSASMREALETDDSDERAADRLTAVLRTALKLAQSQNYYKSEALIFVSVSALITTKNTRKQSTYAKLPMCYSDLLPIHVLKKISDGQARIIDACLTRHLTEIDDPG</sequence>
<proteinExistence type="predicted"/>
<gene>
    <name evidence="1" type="ORF">CLUP02_02905</name>
</gene>
<name>A0A9Q8WC79_9PEZI</name>
<dbReference type="AlphaFoldDB" id="A0A9Q8WC79"/>
<dbReference type="RefSeq" id="XP_049139076.1">
    <property type="nucleotide sequence ID" value="XM_049281933.1"/>
</dbReference>
<accession>A0A9Q8WC79</accession>